<accession>A0A6P0EXG3</accession>
<dbReference type="RefSeq" id="WP_163612248.1">
    <property type="nucleotide sequence ID" value="NZ_JAAGWB010000051.1"/>
</dbReference>
<dbReference type="Proteomes" id="UP000471152">
    <property type="component" value="Unassembled WGS sequence"/>
</dbReference>
<dbReference type="SUPFAM" id="SSF47928">
    <property type="entry name" value="N-terminal domain of the delta subunit of the F1F0-ATP synthase"/>
    <property type="match status" value="1"/>
</dbReference>
<keyword evidence="11" id="KW-1185">Reference proteome</keyword>
<keyword evidence="7" id="KW-1003">Cell membrane</keyword>
<evidence type="ECO:0000256" key="6">
    <source>
        <dbReference type="ARBA" id="ARBA00023310"/>
    </source>
</evidence>
<evidence type="ECO:0000256" key="1">
    <source>
        <dbReference type="ARBA" id="ARBA00004370"/>
    </source>
</evidence>
<evidence type="ECO:0000256" key="2">
    <source>
        <dbReference type="ARBA" id="ARBA00022448"/>
    </source>
</evidence>
<dbReference type="HAMAP" id="MF_01416">
    <property type="entry name" value="ATP_synth_delta_bact"/>
    <property type="match status" value="1"/>
</dbReference>
<dbReference type="InterPro" id="IPR026015">
    <property type="entry name" value="ATP_synth_OSCP/delta_N_sf"/>
</dbReference>
<evidence type="ECO:0000313" key="10">
    <source>
        <dbReference type="EMBL" id="NEN52593.1"/>
    </source>
</evidence>
<comment type="function">
    <text evidence="7">F(1)F(0) ATP synthase produces ATP from ADP in the presence of a proton or sodium gradient. F-type ATPases consist of two structural domains, F(1) containing the extramembraneous catalytic core and F(0) containing the membrane proton channel, linked together by a central stalk and a peripheral stalk. During catalysis, ATP synthesis in the catalytic domain of F(1) is coupled via a rotary mechanism of the central stalk subunits to proton translocation.</text>
</comment>
<evidence type="ECO:0000256" key="8">
    <source>
        <dbReference type="SAM" id="MobiDB-lite"/>
    </source>
</evidence>
<dbReference type="AlphaFoldDB" id="A0A6P0EXG3"/>
<evidence type="ECO:0000313" key="12">
    <source>
        <dbReference type="Proteomes" id="UP000471152"/>
    </source>
</evidence>
<dbReference type="GO" id="GO:0045259">
    <property type="term" value="C:proton-transporting ATP synthase complex"/>
    <property type="evidence" value="ECO:0007669"/>
    <property type="project" value="UniProtKB-KW"/>
</dbReference>
<comment type="subcellular location">
    <subcellularLocation>
        <location evidence="7">Cell membrane</location>
        <topology evidence="7">Peripheral membrane protein</topology>
    </subcellularLocation>
    <subcellularLocation>
        <location evidence="1">Membrane</location>
    </subcellularLocation>
</comment>
<feature type="region of interest" description="Disordered" evidence="8">
    <location>
        <begin position="1"/>
        <end position="22"/>
    </location>
</feature>
<dbReference type="GO" id="GO:0046933">
    <property type="term" value="F:proton-transporting ATP synthase activity, rotational mechanism"/>
    <property type="evidence" value="ECO:0007669"/>
    <property type="project" value="UniProtKB-UniRule"/>
</dbReference>
<evidence type="ECO:0000256" key="5">
    <source>
        <dbReference type="ARBA" id="ARBA00023136"/>
    </source>
</evidence>
<evidence type="ECO:0000313" key="9">
    <source>
        <dbReference type="EMBL" id="NEK95705.1"/>
    </source>
</evidence>
<keyword evidence="5 7" id="KW-0472">Membrane</keyword>
<protein>
    <recommendedName>
        <fullName evidence="7">ATP synthase subunit delta</fullName>
    </recommendedName>
    <alternativeName>
        <fullName evidence="7">ATP synthase F(1) sector subunit delta</fullName>
    </alternativeName>
    <alternativeName>
        <fullName evidence="7">F-type ATPase subunit delta</fullName>
        <shortName evidence="7">F-ATPase subunit delta</shortName>
    </alternativeName>
</protein>
<comment type="function">
    <text evidence="7">This protein is part of the stalk that links CF(0) to CF(1). It either transmits conformational changes from CF(0) to CF(1) or is implicated in proton conduction.</text>
</comment>
<proteinExistence type="inferred from homology"/>
<comment type="similarity">
    <text evidence="7">Belongs to the ATPase delta chain family.</text>
</comment>
<evidence type="ECO:0000256" key="7">
    <source>
        <dbReference type="HAMAP-Rule" id="MF_01416"/>
    </source>
</evidence>
<reference evidence="9 11" key="1">
    <citation type="submission" date="2020-01" db="EMBL/GenBank/DDBJ databases">
        <title>the WGS Modestobacter muralis CPCC 204518.</title>
        <authorList>
            <person name="Jiang Z."/>
        </authorList>
    </citation>
    <scope>NUCLEOTIDE SEQUENCE [LARGE SCALE GENOMIC DNA]</scope>
    <source>
        <strain evidence="9 11">DSM 100205</strain>
    </source>
</reference>
<keyword evidence="7" id="KW-0139">CF(1)</keyword>
<dbReference type="Pfam" id="PF00213">
    <property type="entry name" value="OSCP"/>
    <property type="match status" value="1"/>
</dbReference>
<dbReference type="EMBL" id="JAAGWH010000049">
    <property type="protein sequence ID" value="NEK95705.1"/>
    <property type="molecule type" value="Genomic_DNA"/>
</dbReference>
<dbReference type="GO" id="GO:0005886">
    <property type="term" value="C:plasma membrane"/>
    <property type="evidence" value="ECO:0007669"/>
    <property type="project" value="UniProtKB-SubCell"/>
</dbReference>
<dbReference type="InterPro" id="IPR000711">
    <property type="entry name" value="ATPase_OSCP/dsu"/>
</dbReference>
<dbReference type="NCBIfam" id="TIGR01145">
    <property type="entry name" value="ATP_synt_delta"/>
    <property type="match status" value="1"/>
</dbReference>
<keyword evidence="4 7" id="KW-0406">Ion transport</keyword>
<comment type="caution">
    <text evidence="9">The sequence shown here is derived from an EMBL/GenBank/DDBJ whole genome shotgun (WGS) entry which is preliminary data.</text>
</comment>
<dbReference type="PANTHER" id="PTHR11910">
    <property type="entry name" value="ATP SYNTHASE DELTA CHAIN"/>
    <property type="match status" value="1"/>
</dbReference>
<keyword evidence="2 7" id="KW-0813">Transport</keyword>
<dbReference type="NCBIfam" id="NF009967">
    <property type="entry name" value="PRK13430.1"/>
    <property type="match status" value="1"/>
</dbReference>
<keyword evidence="6 7" id="KW-0066">ATP synthesis</keyword>
<name>A0A6P0EXG3_9ACTN</name>
<reference evidence="10 12" key="2">
    <citation type="submission" date="2020-02" db="EMBL/GenBank/DDBJ databases">
        <title>The WGS of Modestobacter muralis DSM 100205.</title>
        <authorList>
            <person name="Jiang Z."/>
        </authorList>
    </citation>
    <scope>NUCLEOTIDE SEQUENCE [LARGE SCALE GENOMIC DNA]</scope>
    <source>
        <strain evidence="10 12">DSM 100205</strain>
    </source>
</reference>
<evidence type="ECO:0000256" key="3">
    <source>
        <dbReference type="ARBA" id="ARBA00022781"/>
    </source>
</evidence>
<sequence length="276" mass="29824">MHASSRAAMEESRASLLEHTAGARSRTRGDALLTLADELYAVAHVLDGQPSLRRALSDASVRPEDRAGLARRLLSTQVGADTLAVVETVARQRWSRPLDLVEAMETLAIEAALDAADSRGELDSVEDELFRFSRIVSADADLARILGNRSAPREGKTALLDRLLAGKVSPVTERLVRNALTSSHVHNAENEVERLSTAAARRRGQSVAHVVSAVPLTAVQEQRLTATLERLYGRTMGLQVQVDPDVLGGLVIRVDDEVIDGSIAHRLEQAGRRLAG</sequence>
<keyword evidence="3 7" id="KW-0375">Hydrogen ion transport</keyword>
<organism evidence="9 11">
    <name type="scientific">Modestobacter muralis</name>
    <dbReference type="NCBI Taxonomy" id="1608614"/>
    <lineage>
        <taxon>Bacteria</taxon>
        <taxon>Bacillati</taxon>
        <taxon>Actinomycetota</taxon>
        <taxon>Actinomycetes</taxon>
        <taxon>Geodermatophilales</taxon>
        <taxon>Geodermatophilaceae</taxon>
        <taxon>Modestobacter</taxon>
    </lineage>
</organism>
<evidence type="ECO:0000313" key="11">
    <source>
        <dbReference type="Proteomes" id="UP000468828"/>
    </source>
</evidence>
<dbReference type="PRINTS" id="PR00125">
    <property type="entry name" value="ATPASEDELTA"/>
</dbReference>
<dbReference type="EMBL" id="JAAGWB010000051">
    <property type="protein sequence ID" value="NEN52593.1"/>
    <property type="molecule type" value="Genomic_DNA"/>
</dbReference>
<evidence type="ECO:0000256" key="4">
    <source>
        <dbReference type="ARBA" id="ARBA00023065"/>
    </source>
</evidence>
<gene>
    <name evidence="7" type="primary">atpH</name>
    <name evidence="10" type="ORF">G3R41_16895</name>
    <name evidence="9" type="ORF">GCU67_16245</name>
</gene>
<dbReference type="Gene3D" id="1.10.520.20">
    <property type="entry name" value="N-terminal domain of the delta subunit of the F1F0-ATP synthase"/>
    <property type="match status" value="1"/>
</dbReference>
<dbReference type="Proteomes" id="UP000468828">
    <property type="component" value="Unassembled WGS sequence"/>
</dbReference>